<evidence type="ECO:0000313" key="2">
    <source>
        <dbReference type="Proteomes" id="UP001314205"/>
    </source>
</evidence>
<sequence length="124" mass="14012">MKIITNLLKDSEDEYLMQTTASINEINPIIDRIMEDESVEGVVMTNKEGAPILTNINLMGAANYGTAMQSLGFMAQACVKEIDPFDEVIIMRTNTRKFEIMLAPDPEFNIVVLQRSRIKSKQKK</sequence>
<reference evidence="1 2" key="1">
    <citation type="submission" date="2023-11" db="EMBL/GenBank/DDBJ databases">
        <authorList>
            <person name="Hedman E."/>
            <person name="Englund M."/>
            <person name="Stromberg M."/>
            <person name="Nyberg Akerstrom W."/>
            <person name="Nylinder S."/>
            <person name="Jareborg N."/>
            <person name="Kallberg Y."/>
            <person name="Kronander E."/>
        </authorList>
    </citation>
    <scope>NUCLEOTIDE SEQUENCE [LARGE SCALE GENOMIC DNA]</scope>
</reference>
<dbReference type="Proteomes" id="UP001314205">
    <property type="component" value="Unassembled WGS sequence"/>
</dbReference>
<dbReference type="PANTHER" id="PTHR10779">
    <property type="entry name" value="DYNEIN LIGHT CHAIN ROADBLOCK"/>
    <property type="match status" value="1"/>
</dbReference>
<evidence type="ECO:0008006" key="3">
    <source>
        <dbReference type="Google" id="ProtNLM"/>
    </source>
</evidence>
<protein>
    <recommendedName>
        <fullName evidence="3">Dynein light chain roadblock</fullName>
    </recommendedName>
</protein>
<accession>A0AAV1LA41</accession>
<dbReference type="EMBL" id="CAVLGL010000086">
    <property type="protein sequence ID" value="CAK1590887.1"/>
    <property type="molecule type" value="Genomic_DNA"/>
</dbReference>
<keyword evidence="2" id="KW-1185">Reference proteome</keyword>
<comment type="caution">
    <text evidence="1">The sequence shown here is derived from an EMBL/GenBank/DDBJ whole genome shotgun (WGS) entry which is preliminary data.</text>
</comment>
<gene>
    <name evidence="1" type="ORF">PARMNEM_LOCUS11194</name>
</gene>
<name>A0AAV1LA41_9NEOP</name>
<dbReference type="Gene3D" id="3.30.450.30">
    <property type="entry name" value="Dynein light chain 2a, cytoplasmic"/>
    <property type="match status" value="1"/>
</dbReference>
<dbReference type="SUPFAM" id="SSF103196">
    <property type="entry name" value="Roadblock/LC7 domain"/>
    <property type="match status" value="1"/>
</dbReference>
<evidence type="ECO:0000313" key="1">
    <source>
        <dbReference type="EMBL" id="CAK1590887.1"/>
    </source>
</evidence>
<dbReference type="AlphaFoldDB" id="A0AAV1LA41"/>
<organism evidence="1 2">
    <name type="scientific">Parnassius mnemosyne</name>
    <name type="common">clouded apollo</name>
    <dbReference type="NCBI Taxonomy" id="213953"/>
    <lineage>
        <taxon>Eukaryota</taxon>
        <taxon>Metazoa</taxon>
        <taxon>Ecdysozoa</taxon>
        <taxon>Arthropoda</taxon>
        <taxon>Hexapoda</taxon>
        <taxon>Insecta</taxon>
        <taxon>Pterygota</taxon>
        <taxon>Neoptera</taxon>
        <taxon>Endopterygota</taxon>
        <taxon>Lepidoptera</taxon>
        <taxon>Glossata</taxon>
        <taxon>Ditrysia</taxon>
        <taxon>Papilionoidea</taxon>
        <taxon>Papilionidae</taxon>
        <taxon>Parnassiinae</taxon>
        <taxon>Parnassini</taxon>
        <taxon>Parnassius</taxon>
        <taxon>Driopa</taxon>
    </lineage>
</organism>
<proteinExistence type="predicted"/>